<feature type="transmembrane region" description="Helical" evidence="4">
    <location>
        <begin position="295"/>
        <end position="315"/>
    </location>
</feature>
<name>A0A1B7XXT8_COLHI</name>
<feature type="transmembrane region" description="Helical" evidence="4">
    <location>
        <begin position="351"/>
        <end position="377"/>
    </location>
</feature>
<keyword evidence="4" id="KW-0812">Transmembrane</keyword>
<dbReference type="RefSeq" id="XP_018153083.1">
    <property type="nucleotide sequence ID" value="XM_018306242.1"/>
</dbReference>
<dbReference type="GO" id="GO:0016020">
    <property type="term" value="C:membrane"/>
    <property type="evidence" value="ECO:0007669"/>
    <property type="project" value="UniProtKB-SubCell"/>
</dbReference>
<sequence>MSTITQAKSIELTDRGRSDSGLVGPKNQSQAADDSEVARAISDREAPRNATEAIPDGGYGWTIVASNSMLLFWINGYTTAWGVLQTNMLRSGLLKTDVSTITFVGSLYMACMVAFSLVSVRLMGAFGVRYTTLAALSMFSLGLVATSFTLEHVAGLFCVAGLFVGCGGSLLFTATNTLPIQWFSSKLGTANGLVKAGGGVGATVLPLAAQALINNVGLPWTFRIFGLLTLVTGVPCVWLLKERTRIGTASRFDWSMLKDFSFLTLTIAGGIGVFALFVPPFFLPLFASSIGLSSAQGAGLVAGFGASTAVGRLFGGWFCDHIGAFNALSVSALINSLSMMVIWPVSSSLPLLAVFAVVNGCANGSFFVGLPTAVGLLTPGSAAASISLMTSFWTPGYLLGAPLAGILINATGAAEASSIEPYRAAIFYAAGVGAAASGLIIVSRMRRNPRLLKRV</sequence>
<gene>
    <name evidence="6" type="ORF">CH63R_11268</name>
</gene>
<dbReference type="EMBL" id="LTAN01000008">
    <property type="protein sequence ID" value="OBR04565.1"/>
    <property type="molecule type" value="Genomic_DNA"/>
</dbReference>
<evidence type="ECO:0000256" key="3">
    <source>
        <dbReference type="SAM" id="MobiDB-lite"/>
    </source>
</evidence>
<feature type="transmembrane region" description="Helical" evidence="4">
    <location>
        <begin position="193"/>
        <end position="214"/>
    </location>
</feature>
<dbReference type="OrthoDB" id="6499973at2759"/>
<feature type="transmembrane region" description="Helical" evidence="4">
    <location>
        <begin position="58"/>
        <end position="78"/>
    </location>
</feature>
<dbReference type="InterPro" id="IPR020846">
    <property type="entry name" value="MFS_dom"/>
</dbReference>
<evidence type="ECO:0000256" key="1">
    <source>
        <dbReference type="ARBA" id="ARBA00004141"/>
    </source>
</evidence>
<comment type="subcellular location">
    <subcellularLocation>
        <location evidence="1">Membrane</location>
        <topology evidence="1">Multi-pass membrane protein</topology>
    </subcellularLocation>
</comment>
<feature type="transmembrane region" description="Helical" evidence="4">
    <location>
        <begin position="260"/>
        <end position="283"/>
    </location>
</feature>
<evidence type="ECO:0000259" key="5">
    <source>
        <dbReference type="PROSITE" id="PS50850"/>
    </source>
</evidence>
<dbReference type="Gene3D" id="1.20.1250.20">
    <property type="entry name" value="MFS general substrate transporter like domains"/>
    <property type="match status" value="2"/>
</dbReference>
<evidence type="ECO:0000256" key="4">
    <source>
        <dbReference type="SAM" id="Phobius"/>
    </source>
</evidence>
<dbReference type="GeneID" id="28870349"/>
<feature type="transmembrane region" description="Helical" evidence="4">
    <location>
        <begin position="425"/>
        <end position="445"/>
    </location>
</feature>
<dbReference type="Proteomes" id="UP000092177">
    <property type="component" value="Chromosome 8"/>
</dbReference>
<dbReference type="PANTHER" id="PTHR11360:SF305">
    <property type="entry name" value="MAJOR FACILITATOR SUPERFAMILY (MFS) PROFILE DOMAIN-CONTAINING PROTEIN"/>
    <property type="match status" value="1"/>
</dbReference>
<feature type="transmembrane region" description="Helical" evidence="4">
    <location>
        <begin position="98"/>
        <end position="118"/>
    </location>
</feature>
<keyword evidence="4" id="KW-1133">Transmembrane helix</keyword>
<dbReference type="KEGG" id="chig:CH63R_11268"/>
<dbReference type="AlphaFoldDB" id="A0A1B7XXT8"/>
<evidence type="ECO:0000313" key="7">
    <source>
        <dbReference type="Proteomes" id="UP000092177"/>
    </source>
</evidence>
<proteinExistence type="inferred from homology"/>
<evidence type="ECO:0000256" key="2">
    <source>
        <dbReference type="ARBA" id="ARBA00006727"/>
    </source>
</evidence>
<feature type="domain" description="Major facilitator superfamily (MFS) profile" evidence="5">
    <location>
        <begin position="261"/>
        <end position="455"/>
    </location>
</feature>
<dbReference type="Pfam" id="PF07690">
    <property type="entry name" value="MFS_1"/>
    <property type="match status" value="1"/>
</dbReference>
<protein>
    <submittedName>
        <fullName evidence="6">Monocarboxylate permease</fullName>
    </submittedName>
</protein>
<comment type="caution">
    <text evidence="6">The sequence shown here is derived from an EMBL/GenBank/DDBJ whole genome shotgun (WGS) entry which is preliminary data.</text>
</comment>
<dbReference type="SUPFAM" id="SSF103473">
    <property type="entry name" value="MFS general substrate transporter"/>
    <property type="match status" value="1"/>
</dbReference>
<feature type="transmembrane region" description="Helical" evidence="4">
    <location>
        <begin position="220"/>
        <end position="240"/>
    </location>
</feature>
<feature type="transmembrane region" description="Helical" evidence="4">
    <location>
        <begin position="322"/>
        <end position="345"/>
    </location>
</feature>
<dbReference type="InterPro" id="IPR011701">
    <property type="entry name" value="MFS"/>
</dbReference>
<accession>A0A1B7XXT8</accession>
<dbReference type="InterPro" id="IPR050327">
    <property type="entry name" value="Proton-linked_MCT"/>
</dbReference>
<feature type="region of interest" description="Disordered" evidence="3">
    <location>
        <begin position="1"/>
        <end position="49"/>
    </location>
</feature>
<reference evidence="7" key="1">
    <citation type="journal article" date="2017" name="BMC Genomics">
        <title>Gapless genome assembly of Colletotrichum higginsianum reveals chromosome structure and association of transposable elements with secondary metabolite gene clusters.</title>
        <authorList>
            <person name="Dallery J.-F."/>
            <person name="Lapalu N."/>
            <person name="Zampounis A."/>
            <person name="Pigne S."/>
            <person name="Luyten I."/>
            <person name="Amselem J."/>
            <person name="Wittenberg A.H.J."/>
            <person name="Zhou S."/>
            <person name="de Queiroz M.V."/>
            <person name="Robin G.P."/>
            <person name="Auger A."/>
            <person name="Hainaut M."/>
            <person name="Henrissat B."/>
            <person name="Kim K.-T."/>
            <person name="Lee Y.-H."/>
            <person name="Lespinet O."/>
            <person name="Schwartz D.C."/>
            <person name="Thon M.R."/>
            <person name="O'Connell R.J."/>
        </authorList>
    </citation>
    <scope>NUCLEOTIDE SEQUENCE [LARGE SCALE GENOMIC DNA]</scope>
    <source>
        <strain evidence="7">IMI 349063</strain>
    </source>
</reference>
<feature type="transmembrane region" description="Helical" evidence="4">
    <location>
        <begin position="130"/>
        <end position="148"/>
    </location>
</feature>
<dbReference type="InterPro" id="IPR036259">
    <property type="entry name" value="MFS_trans_sf"/>
</dbReference>
<dbReference type="PANTHER" id="PTHR11360">
    <property type="entry name" value="MONOCARBOXYLATE TRANSPORTER"/>
    <property type="match status" value="1"/>
</dbReference>
<dbReference type="GO" id="GO:0022857">
    <property type="term" value="F:transmembrane transporter activity"/>
    <property type="evidence" value="ECO:0007669"/>
    <property type="project" value="InterPro"/>
</dbReference>
<dbReference type="VEuPathDB" id="FungiDB:CH63R_11268"/>
<keyword evidence="7" id="KW-1185">Reference proteome</keyword>
<comment type="similarity">
    <text evidence="2">Belongs to the major facilitator superfamily. Monocarboxylate porter (TC 2.A.1.13) family.</text>
</comment>
<keyword evidence="4" id="KW-0472">Membrane</keyword>
<dbReference type="PROSITE" id="PS50850">
    <property type="entry name" value="MFS"/>
    <property type="match status" value="1"/>
</dbReference>
<feature type="transmembrane region" description="Helical" evidence="4">
    <location>
        <begin position="154"/>
        <end position="172"/>
    </location>
</feature>
<evidence type="ECO:0000313" key="6">
    <source>
        <dbReference type="EMBL" id="OBR04565.1"/>
    </source>
</evidence>
<organism evidence="6 7">
    <name type="scientific">Colletotrichum higginsianum (strain IMI 349063)</name>
    <name type="common">Crucifer anthracnose fungus</name>
    <dbReference type="NCBI Taxonomy" id="759273"/>
    <lineage>
        <taxon>Eukaryota</taxon>
        <taxon>Fungi</taxon>
        <taxon>Dikarya</taxon>
        <taxon>Ascomycota</taxon>
        <taxon>Pezizomycotina</taxon>
        <taxon>Sordariomycetes</taxon>
        <taxon>Hypocreomycetidae</taxon>
        <taxon>Glomerellales</taxon>
        <taxon>Glomerellaceae</taxon>
        <taxon>Colletotrichum</taxon>
        <taxon>Colletotrichum destructivum species complex</taxon>
    </lineage>
</organism>